<evidence type="ECO:0008006" key="2">
    <source>
        <dbReference type="Google" id="ProtNLM"/>
    </source>
</evidence>
<protein>
    <recommendedName>
        <fullName evidence="2">Calcineurin-like phosphoesterase domain-containing protein</fullName>
    </recommendedName>
</protein>
<comment type="caution">
    <text evidence="1">The sequence shown here is derived from an EMBL/GenBank/DDBJ whole genome shotgun (WGS) entry which is preliminary data.</text>
</comment>
<sequence length="102" mass="11788">QRRQKRLQALGTLLKCPRIRYYCVGHFHQKGMVGEGDTETIMNGPWVGTDAFAYNALSAYSDPFQWLHGVNSKYGITWRLDVRLKDTVREAKGPQRYIIEVD</sequence>
<feature type="non-terminal residue" evidence="1">
    <location>
        <position position="1"/>
    </location>
</feature>
<evidence type="ECO:0000313" key="1">
    <source>
        <dbReference type="EMBL" id="GAG49207.1"/>
    </source>
</evidence>
<reference evidence="1" key="1">
    <citation type="journal article" date="2014" name="Front. Microbiol.">
        <title>High frequency of phylogenetically diverse reductive dehalogenase-homologous genes in deep subseafloor sedimentary metagenomes.</title>
        <authorList>
            <person name="Kawai M."/>
            <person name="Futagami T."/>
            <person name="Toyoda A."/>
            <person name="Takaki Y."/>
            <person name="Nishi S."/>
            <person name="Hori S."/>
            <person name="Arai W."/>
            <person name="Tsubouchi T."/>
            <person name="Morono Y."/>
            <person name="Uchiyama I."/>
            <person name="Ito T."/>
            <person name="Fujiyama A."/>
            <person name="Inagaki F."/>
            <person name="Takami H."/>
        </authorList>
    </citation>
    <scope>NUCLEOTIDE SEQUENCE</scope>
    <source>
        <strain evidence="1">Expedition CK06-06</strain>
    </source>
</reference>
<name>X0YQP8_9ZZZZ</name>
<dbReference type="AlphaFoldDB" id="X0YQP8"/>
<gene>
    <name evidence="1" type="ORF">S01H1_75412</name>
</gene>
<organism evidence="1">
    <name type="scientific">marine sediment metagenome</name>
    <dbReference type="NCBI Taxonomy" id="412755"/>
    <lineage>
        <taxon>unclassified sequences</taxon>
        <taxon>metagenomes</taxon>
        <taxon>ecological metagenomes</taxon>
    </lineage>
</organism>
<dbReference type="EMBL" id="BARS01050522">
    <property type="protein sequence ID" value="GAG49207.1"/>
    <property type="molecule type" value="Genomic_DNA"/>
</dbReference>
<proteinExistence type="predicted"/>
<accession>X0YQP8</accession>